<proteinExistence type="predicted"/>
<protein>
    <submittedName>
        <fullName evidence="1">Uncharacterized protein</fullName>
    </submittedName>
</protein>
<dbReference type="EMBL" id="SDRB02011519">
    <property type="protein sequence ID" value="THG01059.1"/>
    <property type="molecule type" value="Genomic_DNA"/>
</dbReference>
<organism evidence="1 2">
    <name type="scientific">Camellia sinensis var. sinensis</name>
    <name type="common">China tea</name>
    <dbReference type="NCBI Taxonomy" id="542762"/>
    <lineage>
        <taxon>Eukaryota</taxon>
        <taxon>Viridiplantae</taxon>
        <taxon>Streptophyta</taxon>
        <taxon>Embryophyta</taxon>
        <taxon>Tracheophyta</taxon>
        <taxon>Spermatophyta</taxon>
        <taxon>Magnoliopsida</taxon>
        <taxon>eudicotyledons</taxon>
        <taxon>Gunneridae</taxon>
        <taxon>Pentapetalae</taxon>
        <taxon>asterids</taxon>
        <taxon>Ericales</taxon>
        <taxon>Theaceae</taxon>
        <taxon>Camellia</taxon>
    </lineage>
</organism>
<accession>A0A4S4DEG0</accession>
<dbReference type="Proteomes" id="UP000306102">
    <property type="component" value="Unassembled WGS sequence"/>
</dbReference>
<keyword evidence="2" id="KW-1185">Reference proteome</keyword>
<sequence>MNDDDGPLTSLIIKHCHTTSSQDHLLRPSPNSPFSTESPIFSVESLSSEPLPTMIVMLSPPESFHTPTEDSLSQIDPVNGLETTMVDGVVDLGKDLDNLGFDDSGGVELGKFRVLQRESNLVVTNCNENGGTEILDSGVDEIGERFCEDTMNVDLPLKEIEEGVGLGEGDEVQKNGGGGSIRKNIEDLDNFKYISSSGVNRSGKVTGVGGRLELSSTFSVLSSNAAKQTVKGTLAAKNQIMKDLLDALKMVAGELDDGSGEDVDFLETAKKCGMTFPRPRWWPQDGYDD</sequence>
<evidence type="ECO:0000313" key="1">
    <source>
        <dbReference type="EMBL" id="THG01059.1"/>
    </source>
</evidence>
<gene>
    <name evidence="1" type="ORF">TEA_015085</name>
</gene>
<dbReference type="PANTHER" id="PTHR38221:SF1">
    <property type="entry name" value="OVULE PROTEIN"/>
    <property type="match status" value="1"/>
</dbReference>
<dbReference type="PANTHER" id="PTHR38221">
    <property type="entry name" value="BNAA04G14260D PROTEIN"/>
    <property type="match status" value="1"/>
</dbReference>
<reference evidence="1 2" key="1">
    <citation type="journal article" date="2018" name="Proc. Natl. Acad. Sci. U.S.A.">
        <title>Draft genome sequence of Camellia sinensis var. sinensis provides insights into the evolution of the tea genome and tea quality.</title>
        <authorList>
            <person name="Wei C."/>
            <person name="Yang H."/>
            <person name="Wang S."/>
            <person name="Zhao J."/>
            <person name="Liu C."/>
            <person name="Gao L."/>
            <person name="Xia E."/>
            <person name="Lu Y."/>
            <person name="Tai Y."/>
            <person name="She G."/>
            <person name="Sun J."/>
            <person name="Cao H."/>
            <person name="Tong W."/>
            <person name="Gao Q."/>
            <person name="Li Y."/>
            <person name="Deng W."/>
            <person name="Jiang X."/>
            <person name="Wang W."/>
            <person name="Chen Q."/>
            <person name="Zhang S."/>
            <person name="Li H."/>
            <person name="Wu J."/>
            <person name="Wang P."/>
            <person name="Li P."/>
            <person name="Shi C."/>
            <person name="Zheng F."/>
            <person name="Jian J."/>
            <person name="Huang B."/>
            <person name="Shan D."/>
            <person name="Shi M."/>
            <person name="Fang C."/>
            <person name="Yue Y."/>
            <person name="Li F."/>
            <person name="Li D."/>
            <person name="Wei S."/>
            <person name="Han B."/>
            <person name="Jiang C."/>
            <person name="Yin Y."/>
            <person name="Xia T."/>
            <person name="Zhang Z."/>
            <person name="Bennetzen J.L."/>
            <person name="Zhao S."/>
            <person name="Wan X."/>
        </authorList>
    </citation>
    <scope>NUCLEOTIDE SEQUENCE [LARGE SCALE GENOMIC DNA]</scope>
    <source>
        <strain evidence="2">cv. Shuchazao</strain>
        <tissue evidence="1">Leaf</tissue>
    </source>
</reference>
<evidence type="ECO:0000313" key="2">
    <source>
        <dbReference type="Proteomes" id="UP000306102"/>
    </source>
</evidence>
<comment type="caution">
    <text evidence="1">The sequence shown here is derived from an EMBL/GenBank/DDBJ whole genome shotgun (WGS) entry which is preliminary data.</text>
</comment>
<name>A0A4S4DEG0_CAMSN</name>
<dbReference type="AlphaFoldDB" id="A0A4S4DEG0"/>